<dbReference type="VEuPathDB" id="FungiDB:PSTT_11703"/>
<gene>
    <name evidence="2" type="ORF">PSHT_02677</name>
</gene>
<sequence>MTHTERDAMACQVVDFSVSQTTGFTLAYMESITPVKRNRTVILGHEEEPFQKACMDLLELVTPEGPTHQEKIDAMYCQYPKVHKWLDWWTTADVTSKTFRARKPRQEDSADGLPDTTNGQESMHRLYYMIRGRLECSNEGGLDLLQDQGAKGHLPINGKRNHQAPSDGRPPDTLDALAEVPGKKAKWQTTGVGTVSGIICKACSIAKPPVPSKSQTKKPCLKKINSDISVVQDPAPSDQSLHQLYETSLLTFDNSPPPLHLYFYMDISTLHTRGPTSEFYHTQRQPNSDRSEFMDTTNWPLKLTVGGAEYTLMSRGYWNGIHYWCKVYRTHEGITGVWLHNNADNAGWARFIHHNPKDKYVTTAIKKISANHLDPPGELSVNLMNQLRCQPSESRGHPLQADVHNNKQAAENKQFTLLESDLANLDQEETLTQSAIISQTPNTCPKRTRLPSGSHLLDHDGKEQAPSQAEARVTDAVIPEESPLAEPPSKKVVIADPPTQSQPVKLLPKRPLRPRKIGSALLEPPKDTKSTSDNANIIIRFKIKPPSPATTEASAPAPQVLVPASEPSAEAPKLVVMESRQSKRNKGVAVTPS</sequence>
<reference evidence="2 3" key="1">
    <citation type="submission" date="2017-12" db="EMBL/GenBank/DDBJ databases">
        <title>Gene loss provides genomic basis for host adaptation in cereal stripe rust fungi.</title>
        <authorList>
            <person name="Xia C."/>
        </authorList>
    </citation>
    <scope>NUCLEOTIDE SEQUENCE [LARGE SCALE GENOMIC DNA]</scope>
    <source>
        <strain evidence="2 3">93TX-2</strain>
    </source>
</reference>
<name>A0A2S4WHM1_9BASI</name>
<feature type="region of interest" description="Disordered" evidence="1">
    <location>
        <begin position="438"/>
        <end position="506"/>
    </location>
</feature>
<dbReference type="AlphaFoldDB" id="A0A2S4WHM1"/>
<evidence type="ECO:0000313" key="3">
    <source>
        <dbReference type="Proteomes" id="UP000238274"/>
    </source>
</evidence>
<dbReference type="OrthoDB" id="3046222at2759"/>
<feature type="region of interest" description="Disordered" evidence="1">
    <location>
        <begin position="100"/>
        <end position="119"/>
    </location>
</feature>
<feature type="region of interest" description="Disordered" evidence="1">
    <location>
        <begin position="148"/>
        <end position="172"/>
    </location>
</feature>
<proteinExistence type="predicted"/>
<reference evidence="3" key="2">
    <citation type="journal article" date="2018" name="BMC Genomics">
        <title>Genomic insights into host adaptation between the wheat stripe rust pathogen (Puccinia striiformis f. sp. tritici) and the barley stripe rust pathogen (Puccinia striiformis f. sp. hordei).</title>
        <authorList>
            <person name="Xia C."/>
            <person name="Wang M."/>
            <person name="Yin C."/>
            <person name="Cornejo O.E."/>
            <person name="Hulbert S.H."/>
            <person name="Chen X."/>
        </authorList>
    </citation>
    <scope>NUCLEOTIDE SEQUENCE [LARGE SCALE GENOMIC DNA]</scope>
    <source>
        <strain evidence="3">93TX-2</strain>
    </source>
</reference>
<feature type="compositionally biased region" description="Low complexity" evidence="1">
    <location>
        <begin position="549"/>
        <end position="558"/>
    </location>
</feature>
<keyword evidence="3" id="KW-1185">Reference proteome</keyword>
<dbReference type="VEuPathDB" id="FungiDB:PSHT_02677"/>
<feature type="region of interest" description="Disordered" evidence="1">
    <location>
        <begin position="545"/>
        <end position="570"/>
    </location>
</feature>
<evidence type="ECO:0000313" key="2">
    <source>
        <dbReference type="EMBL" id="POW21239.1"/>
    </source>
</evidence>
<dbReference type="EMBL" id="PKSM01000023">
    <property type="protein sequence ID" value="POW21239.1"/>
    <property type="molecule type" value="Genomic_DNA"/>
</dbReference>
<protein>
    <submittedName>
        <fullName evidence="2">Uncharacterized protein</fullName>
    </submittedName>
</protein>
<comment type="caution">
    <text evidence="2">The sequence shown here is derived from an EMBL/GenBank/DDBJ whole genome shotgun (WGS) entry which is preliminary data.</text>
</comment>
<evidence type="ECO:0000256" key="1">
    <source>
        <dbReference type="SAM" id="MobiDB-lite"/>
    </source>
</evidence>
<accession>A0A2S4WHM1</accession>
<reference evidence="3" key="3">
    <citation type="journal article" date="2018" name="Mol. Plant Microbe Interact.">
        <title>Genome sequence resources for the wheat stripe rust pathogen (Puccinia striiformis f. sp. tritici) and the barley stripe rust pathogen (Puccinia striiformis f. sp. hordei).</title>
        <authorList>
            <person name="Xia C."/>
            <person name="Wang M."/>
            <person name="Yin C."/>
            <person name="Cornejo O.E."/>
            <person name="Hulbert S.H."/>
            <person name="Chen X."/>
        </authorList>
    </citation>
    <scope>NUCLEOTIDE SEQUENCE [LARGE SCALE GENOMIC DNA]</scope>
    <source>
        <strain evidence="3">93TX-2</strain>
    </source>
</reference>
<organism evidence="2 3">
    <name type="scientific">Puccinia striiformis</name>
    <dbReference type="NCBI Taxonomy" id="27350"/>
    <lineage>
        <taxon>Eukaryota</taxon>
        <taxon>Fungi</taxon>
        <taxon>Dikarya</taxon>
        <taxon>Basidiomycota</taxon>
        <taxon>Pucciniomycotina</taxon>
        <taxon>Pucciniomycetes</taxon>
        <taxon>Pucciniales</taxon>
        <taxon>Pucciniaceae</taxon>
        <taxon>Puccinia</taxon>
    </lineage>
</organism>
<dbReference type="Proteomes" id="UP000238274">
    <property type="component" value="Unassembled WGS sequence"/>
</dbReference>